<dbReference type="SUPFAM" id="SSF47874">
    <property type="entry name" value="Annexin"/>
    <property type="match status" value="1"/>
</dbReference>
<organism evidence="5 6">
    <name type="scientific">Ditylenchus dipsaci</name>
    <dbReference type="NCBI Taxonomy" id="166011"/>
    <lineage>
        <taxon>Eukaryota</taxon>
        <taxon>Metazoa</taxon>
        <taxon>Ecdysozoa</taxon>
        <taxon>Nematoda</taxon>
        <taxon>Chromadorea</taxon>
        <taxon>Rhabditida</taxon>
        <taxon>Tylenchina</taxon>
        <taxon>Tylenchomorpha</taxon>
        <taxon>Sphaerularioidea</taxon>
        <taxon>Anguinidae</taxon>
        <taxon>Anguininae</taxon>
        <taxon>Ditylenchus</taxon>
    </lineage>
</organism>
<dbReference type="Gene3D" id="1.10.220.10">
    <property type="entry name" value="Annexin"/>
    <property type="match status" value="4"/>
</dbReference>
<dbReference type="WBParaSite" id="jg9696">
    <property type="protein sequence ID" value="jg9696"/>
    <property type="gene ID" value="jg9696"/>
</dbReference>
<evidence type="ECO:0000256" key="3">
    <source>
        <dbReference type="ARBA" id="ARBA00023216"/>
    </source>
</evidence>
<dbReference type="FunFam" id="1.10.220.10:FF:000001">
    <property type="entry name" value="Annexin"/>
    <property type="match status" value="1"/>
</dbReference>
<dbReference type="Proteomes" id="UP000887574">
    <property type="component" value="Unplaced"/>
</dbReference>
<dbReference type="PROSITE" id="PS51897">
    <property type="entry name" value="ANNEXIN_2"/>
    <property type="match status" value="3"/>
</dbReference>
<keyword evidence="3 4" id="KW-0041">Annexin</keyword>
<protein>
    <recommendedName>
        <fullName evidence="4">Annexin</fullName>
    </recommendedName>
</protein>
<dbReference type="PROSITE" id="PS00223">
    <property type="entry name" value="ANNEXIN_1"/>
    <property type="match status" value="1"/>
</dbReference>
<dbReference type="Pfam" id="PF00191">
    <property type="entry name" value="Annexin"/>
    <property type="match status" value="3"/>
</dbReference>
<evidence type="ECO:0000256" key="4">
    <source>
        <dbReference type="RuleBase" id="RU003540"/>
    </source>
</evidence>
<dbReference type="GO" id="GO:0005886">
    <property type="term" value="C:plasma membrane"/>
    <property type="evidence" value="ECO:0007669"/>
    <property type="project" value="TreeGrafter"/>
</dbReference>
<keyword evidence="4" id="KW-0111">Calcium/phospholipid-binding</keyword>
<dbReference type="FunFam" id="1.10.220.10:FF:000005">
    <property type="entry name" value="Annexin"/>
    <property type="match status" value="1"/>
</dbReference>
<evidence type="ECO:0000256" key="1">
    <source>
        <dbReference type="ARBA" id="ARBA00007831"/>
    </source>
</evidence>
<dbReference type="GO" id="GO:0005737">
    <property type="term" value="C:cytoplasm"/>
    <property type="evidence" value="ECO:0007669"/>
    <property type="project" value="TreeGrafter"/>
</dbReference>
<dbReference type="PRINTS" id="PR00196">
    <property type="entry name" value="ANNEXIN"/>
</dbReference>
<dbReference type="InterPro" id="IPR001464">
    <property type="entry name" value="Annexin"/>
</dbReference>
<comment type="similarity">
    <text evidence="1 4">Belongs to the annexin family.</text>
</comment>
<evidence type="ECO:0000313" key="5">
    <source>
        <dbReference type="Proteomes" id="UP000887574"/>
    </source>
</evidence>
<name>A0A915ERL1_9BILA</name>
<proteinExistence type="inferred from homology"/>
<dbReference type="GO" id="GO:0005634">
    <property type="term" value="C:nucleus"/>
    <property type="evidence" value="ECO:0007669"/>
    <property type="project" value="TreeGrafter"/>
</dbReference>
<evidence type="ECO:0000313" key="6">
    <source>
        <dbReference type="WBParaSite" id="jg9696"/>
    </source>
</evidence>
<dbReference type="GO" id="GO:0005544">
    <property type="term" value="F:calcium-dependent phospholipid binding"/>
    <property type="evidence" value="ECO:0007669"/>
    <property type="project" value="UniProtKB-KW"/>
</dbReference>
<dbReference type="SMART" id="SM00335">
    <property type="entry name" value="ANX"/>
    <property type="match status" value="3"/>
</dbReference>
<dbReference type="InterPro" id="IPR018502">
    <property type="entry name" value="Annexin_repeat"/>
</dbReference>
<dbReference type="AlphaFoldDB" id="A0A915ERL1"/>
<keyword evidence="2 4" id="KW-0677">Repeat</keyword>
<dbReference type="GO" id="GO:0001786">
    <property type="term" value="F:phosphatidylserine binding"/>
    <property type="evidence" value="ECO:0007669"/>
    <property type="project" value="TreeGrafter"/>
</dbReference>
<comment type="domain">
    <text evidence="4">A pair of annexin repeats may form one binding site for calcium and phospholipid.</text>
</comment>
<dbReference type="GO" id="GO:0012506">
    <property type="term" value="C:vesicle membrane"/>
    <property type="evidence" value="ECO:0007669"/>
    <property type="project" value="TreeGrafter"/>
</dbReference>
<reference evidence="6" key="1">
    <citation type="submission" date="2022-11" db="UniProtKB">
        <authorList>
            <consortium name="WormBaseParasite"/>
        </authorList>
    </citation>
    <scope>IDENTIFICATION</scope>
</reference>
<evidence type="ECO:0000256" key="2">
    <source>
        <dbReference type="ARBA" id="ARBA00022737"/>
    </source>
</evidence>
<dbReference type="GO" id="GO:0005509">
    <property type="term" value="F:calcium ion binding"/>
    <property type="evidence" value="ECO:0007669"/>
    <property type="project" value="InterPro"/>
</dbReference>
<dbReference type="PANTHER" id="PTHR10502:SF102">
    <property type="entry name" value="ANNEXIN B11"/>
    <property type="match status" value="1"/>
</dbReference>
<dbReference type="InterPro" id="IPR037104">
    <property type="entry name" value="Annexin_sf"/>
</dbReference>
<sequence>MKGLGCNKDKVIQALCTICNWQRQEVAKAFKQQYGKDLIGDLKSELSGDFEGLVLALMEPPLGNAYYVKTIRCQQLHKAMAGLGTRESVLIEIMTTRSNAQIQELKYTYKQLYGSELKEIVLQCGSLRANQDARALYRAGEQRLGTDESSQCYFAAQNMAQLRLVFQEYQTFRHSDGLLAIVKSIRSRPGFFAELIHKSMVGLGTRDNDLIRLIVTRSEIDLADIRNIYPSLFNTSLEKAIAGDCSGAYKEGLIALVKGN</sequence>
<dbReference type="PANTHER" id="PTHR10502">
    <property type="entry name" value="ANNEXIN"/>
    <property type="match status" value="1"/>
</dbReference>
<dbReference type="InterPro" id="IPR018252">
    <property type="entry name" value="Annexin_repeat_CS"/>
</dbReference>
<keyword evidence="4" id="KW-0106">Calcium</keyword>
<accession>A0A915ERL1</accession>
<keyword evidence="5" id="KW-1185">Reference proteome</keyword>